<dbReference type="Pfam" id="PF00892">
    <property type="entry name" value="EamA"/>
    <property type="match status" value="2"/>
</dbReference>
<feature type="transmembrane region" description="Helical" evidence="8">
    <location>
        <begin position="166"/>
        <end position="188"/>
    </location>
</feature>
<dbReference type="InterPro" id="IPR037185">
    <property type="entry name" value="EmrE-like"/>
</dbReference>
<gene>
    <name evidence="10" type="ORF">D5396_14800</name>
</gene>
<evidence type="ECO:0000256" key="6">
    <source>
        <dbReference type="ARBA" id="ARBA00023136"/>
    </source>
</evidence>
<feature type="transmembrane region" description="Helical" evidence="8">
    <location>
        <begin position="83"/>
        <end position="103"/>
    </location>
</feature>
<feature type="transmembrane region" description="Helical" evidence="8">
    <location>
        <begin position="262"/>
        <end position="281"/>
    </location>
</feature>
<reference evidence="10 11" key="1">
    <citation type="submission" date="2018-09" db="EMBL/GenBank/DDBJ databases">
        <authorList>
            <person name="Le Fleche-Mateos A."/>
        </authorList>
    </citation>
    <scope>NUCLEOTIDE SEQUENCE [LARGE SCALE GENOMIC DNA]</scope>
    <source>
        <strain evidence="10 11">DSM 30078</strain>
    </source>
</reference>
<evidence type="ECO:0000256" key="3">
    <source>
        <dbReference type="ARBA" id="ARBA00022475"/>
    </source>
</evidence>
<evidence type="ECO:0000256" key="7">
    <source>
        <dbReference type="ARBA" id="ARBA00040595"/>
    </source>
</evidence>
<evidence type="ECO:0000256" key="1">
    <source>
        <dbReference type="ARBA" id="ARBA00004651"/>
    </source>
</evidence>
<feature type="transmembrane region" description="Helical" evidence="8">
    <location>
        <begin position="287"/>
        <end position="305"/>
    </location>
</feature>
<dbReference type="InterPro" id="IPR050638">
    <property type="entry name" value="AA-Vitamin_Transporters"/>
</dbReference>
<name>A0ABX9NZI4_9GAMM</name>
<evidence type="ECO:0000313" key="11">
    <source>
        <dbReference type="Proteomes" id="UP000284119"/>
    </source>
</evidence>
<evidence type="ECO:0000259" key="9">
    <source>
        <dbReference type="Pfam" id="PF00892"/>
    </source>
</evidence>
<feature type="transmembrane region" description="Helical" evidence="8">
    <location>
        <begin position="200"/>
        <end position="219"/>
    </location>
</feature>
<keyword evidence="11" id="KW-1185">Reference proteome</keyword>
<dbReference type="Proteomes" id="UP000284119">
    <property type="component" value="Unassembled WGS sequence"/>
</dbReference>
<dbReference type="PANTHER" id="PTHR32322:SF18">
    <property type="entry name" value="S-ADENOSYLMETHIONINE_S-ADENOSYLHOMOCYSTEINE TRANSPORTER"/>
    <property type="match status" value="1"/>
</dbReference>
<evidence type="ECO:0000256" key="2">
    <source>
        <dbReference type="ARBA" id="ARBA00009853"/>
    </source>
</evidence>
<sequence length="328" mass="35085">MVGTEGKSLTASAQDQKSVKLKGILLLIGAIVVWGANWPVMKSGLSHVSPIWLSSLRFATGGLCLFALQALTGKLRFPPRKDWPLVVSVGLLQMMTFTVLGAIAMTEVPAGRSAVLAYTTPLWVTPIAVLFFREKLSRRQLTGTLLGGAGVVVLFNPFTFNWSDHALVLANLMLLTASFTWAMCILHLRHHKGVCSAYQLAPWQMLLASVPLIVMARVVEGPYDGDGSASLIETLLFMGPFATAFCFVAVNAASMWLSSTSMSTAMLGVPVIGLLMSVVFLGEHLTLTLAAGLLIISSGILIVTMKSPKRRAGRDKVSGKTIVAGENI</sequence>
<dbReference type="PANTHER" id="PTHR32322">
    <property type="entry name" value="INNER MEMBRANE TRANSPORTER"/>
    <property type="match status" value="1"/>
</dbReference>
<evidence type="ECO:0000313" key="10">
    <source>
        <dbReference type="EMBL" id="RJT12409.1"/>
    </source>
</evidence>
<evidence type="ECO:0000256" key="8">
    <source>
        <dbReference type="SAM" id="Phobius"/>
    </source>
</evidence>
<dbReference type="EMBL" id="RAHG01000006">
    <property type="protein sequence ID" value="RJT12409.1"/>
    <property type="molecule type" value="Genomic_DNA"/>
</dbReference>
<evidence type="ECO:0000256" key="4">
    <source>
        <dbReference type="ARBA" id="ARBA00022692"/>
    </source>
</evidence>
<dbReference type="InterPro" id="IPR000620">
    <property type="entry name" value="EamA_dom"/>
</dbReference>
<feature type="domain" description="EamA" evidence="9">
    <location>
        <begin position="170"/>
        <end position="304"/>
    </location>
</feature>
<feature type="transmembrane region" description="Helical" evidence="8">
    <location>
        <begin position="231"/>
        <end position="250"/>
    </location>
</feature>
<keyword evidence="5 8" id="KW-1133">Transmembrane helix</keyword>
<evidence type="ECO:0000256" key="5">
    <source>
        <dbReference type="ARBA" id="ARBA00022989"/>
    </source>
</evidence>
<feature type="transmembrane region" description="Helical" evidence="8">
    <location>
        <begin position="115"/>
        <end position="132"/>
    </location>
</feature>
<feature type="transmembrane region" description="Helical" evidence="8">
    <location>
        <begin position="51"/>
        <end position="71"/>
    </location>
</feature>
<comment type="similarity">
    <text evidence="2">Belongs to the drug/metabolite transporter (DMT) superfamily. 10 TMS drug/metabolite exporter (DME) (TC 2.A.7.3) family.</text>
</comment>
<proteinExistence type="inferred from homology"/>
<keyword evidence="3" id="KW-1003">Cell membrane</keyword>
<feature type="domain" description="EamA" evidence="9">
    <location>
        <begin position="22"/>
        <end position="155"/>
    </location>
</feature>
<protein>
    <recommendedName>
        <fullName evidence="7">Threonine/homoserine exporter RhtA</fullName>
    </recommendedName>
</protein>
<feature type="transmembrane region" description="Helical" evidence="8">
    <location>
        <begin position="141"/>
        <end position="160"/>
    </location>
</feature>
<keyword evidence="6 8" id="KW-0472">Membrane</keyword>
<accession>A0ABX9NZI4</accession>
<feature type="transmembrane region" description="Helical" evidence="8">
    <location>
        <begin position="21"/>
        <end position="39"/>
    </location>
</feature>
<comment type="subcellular location">
    <subcellularLocation>
        <location evidence="1">Cell membrane</location>
        <topology evidence="1">Multi-pass membrane protein</topology>
    </subcellularLocation>
</comment>
<comment type="caution">
    <text evidence="10">The sequence shown here is derived from an EMBL/GenBank/DDBJ whole genome shotgun (WGS) entry which is preliminary data.</text>
</comment>
<dbReference type="SUPFAM" id="SSF103481">
    <property type="entry name" value="Multidrug resistance efflux transporter EmrE"/>
    <property type="match status" value="2"/>
</dbReference>
<keyword evidence="4 8" id="KW-0812">Transmembrane</keyword>
<organism evidence="10 11">
    <name type="scientific">Rahnella inusitata</name>
    <dbReference type="NCBI Taxonomy" id="58169"/>
    <lineage>
        <taxon>Bacteria</taxon>
        <taxon>Pseudomonadati</taxon>
        <taxon>Pseudomonadota</taxon>
        <taxon>Gammaproteobacteria</taxon>
        <taxon>Enterobacterales</taxon>
        <taxon>Yersiniaceae</taxon>
        <taxon>Rahnella</taxon>
    </lineage>
</organism>